<dbReference type="Proteomes" id="UP000193834">
    <property type="component" value="Unassembled WGS sequence"/>
</dbReference>
<sequence>MVNPISNEVNDLIKRFGMDQWFDPIREIPFKLYSYRANEVLFHEGDEIHTLLFLVEGKLKISTNLVTGKSLLLRFCNPPSVIGDIEFISRISVKSQVAAVSDCVLLGLDFDYLRKHEMNNAKLLHYLLLHLSHKLQTCTSQASVNLLSSVENRFASYLLSTMLSEAYTPFTSELQTSKIGEIAGLLGTTHRHLNRTIQGLCQEGILERGKDYIRVLDWTRLQEMSNGILFE</sequence>
<evidence type="ECO:0000256" key="3">
    <source>
        <dbReference type="ARBA" id="ARBA00023159"/>
    </source>
</evidence>
<protein>
    <submittedName>
        <fullName evidence="7">cAMP-binding domain of CRP or a regulatory subunit of cAMP-dependent protein kinases</fullName>
    </submittedName>
</protein>
<dbReference type="PANTHER" id="PTHR24567">
    <property type="entry name" value="CRP FAMILY TRANSCRIPTIONAL REGULATORY PROTEIN"/>
    <property type="match status" value="1"/>
</dbReference>
<keyword evidence="8" id="KW-1185">Reference proteome</keyword>
<dbReference type="InterPro" id="IPR000595">
    <property type="entry name" value="cNMP-bd_dom"/>
</dbReference>
<dbReference type="GO" id="GO:0005829">
    <property type="term" value="C:cytosol"/>
    <property type="evidence" value="ECO:0007669"/>
    <property type="project" value="TreeGrafter"/>
</dbReference>
<dbReference type="AlphaFoldDB" id="A0A1X7LVQ8"/>
<dbReference type="InterPro" id="IPR050397">
    <property type="entry name" value="Env_Response_Regulators"/>
</dbReference>
<dbReference type="PROSITE" id="PS51063">
    <property type="entry name" value="HTH_CRP_2"/>
    <property type="match status" value="1"/>
</dbReference>
<dbReference type="Pfam" id="PF13545">
    <property type="entry name" value="HTH_Crp_2"/>
    <property type="match status" value="1"/>
</dbReference>
<evidence type="ECO:0000256" key="2">
    <source>
        <dbReference type="ARBA" id="ARBA00023125"/>
    </source>
</evidence>
<dbReference type="InterPro" id="IPR012318">
    <property type="entry name" value="HTH_CRP"/>
</dbReference>
<keyword evidence="3" id="KW-0010">Activator</keyword>
<dbReference type="GO" id="GO:0003677">
    <property type="term" value="F:DNA binding"/>
    <property type="evidence" value="ECO:0007669"/>
    <property type="project" value="UniProtKB-KW"/>
</dbReference>
<dbReference type="CDD" id="cd00038">
    <property type="entry name" value="CAP_ED"/>
    <property type="match status" value="1"/>
</dbReference>
<name>A0A1X7LVQ8_9BACL</name>
<dbReference type="InterPro" id="IPR018490">
    <property type="entry name" value="cNMP-bd_dom_sf"/>
</dbReference>
<evidence type="ECO:0000313" key="8">
    <source>
        <dbReference type="Proteomes" id="UP000193834"/>
    </source>
</evidence>
<dbReference type="OrthoDB" id="581021at2"/>
<dbReference type="InterPro" id="IPR014710">
    <property type="entry name" value="RmlC-like_jellyroll"/>
</dbReference>
<dbReference type="GO" id="GO:0003700">
    <property type="term" value="F:DNA-binding transcription factor activity"/>
    <property type="evidence" value="ECO:0007669"/>
    <property type="project" value="TreeGrafter"/>
</dbReference>
<dbReference type="RefSeq" id="WP_085498219.1">
    <property type="nucleotide sequence ID" value="NZ_FXAZ01000008.1"/>
</dbReference>
<keyword evidence="7" id="KW-0808">Transferase</keyword>
<dbReference type="SUPFAM" id="SSF46785">
    <property type="entry name" value="Winged helix' DNA-binding domain"/>
    <property type="match status" value="1"/>
</dbReference>
<dbReference type="Pfam" id="PF00027">
    <property type="entry name" value="cNMP_binding"/>
    <property type="match status" value="1"/>
</dbReference>
<keyword evidence="7" id="KW-0418">Kinase</keyword>
<dbReference type="GO" id="GO:0016301">
    <property type="term" value="F:kinase activity"/>
    <property type="evidence" value="ECO:0007669"/>
    <property type="project" value="UniProtKB-KW"/>
</dbReference>
<dbReference type="EMBL" id="FXAZ01000008">
    <property type="protein sequence ID" value="SMG57547.1"/>
    <property type="molecule type" value="Genomic_DNA"/>
</dbReference>
<evidence type="ECO:0000256" key="1">
    <source>
        <dbReference type="ARBA" id="ARBA00023015"/>
    </source>
</evidence>
<dbReference type="SUPFAM" id="SSF51206">
    <property type="entry name" value="cAMP-binding domain-like"/>
    <property type="match status" value="1"/>
</dbReference>
<accession>A0A1X7LVQ8</accession>
<feature type="domain" description="Cyclic nucleotide-binding" evidence="5">
    <location>
        <begin position="12"/>
        <end position="134"/>
    </location>
</feature>
<dbReference type="PROSITE" id="PS50042">
    <property type="entry name" value="CNMP_BINDING_3"/>
    <property type="match status" value="1"/>
</dbReference>
<evidence type="ECO:0000259" key="5">
    <source>
        <dbReference type="PROSITE" id="PS50042"/>
    </source>
</evidence>
<dbReference type="SMART" id="SM00100">
    <property type="entry name" value="cNMP"/>
    <property type="match status" value="1"/>
</dbReference>
<gene>
    <name evidence="7" type="ORF">SAMN06295960_4478</name>
</gene>
<keyword evidence="2" id="KW-0238">DNA-binding</keyword>
<evidence type="ECO:0000259" key="6">
    <source>
        <dbReference type="PROSITE" id="PS51063"/>
    </source>
</evidence>
<keyword evidence="4" id="KW-0804">Transcription</keyword>
<proteinExistence type="predicted"/>
<feature type="domain" description="HTH crp-type" evidence="6">
    <location>
        <begin position="148"/>
        <end position="219"/>
    </location>
</feature>
<dbReference type="STRING" id="1852522.SAMN06295960_4478"/>
<dbReference type="Gene3D" id="2.60.120.10">
    <property type="entry name" value="Jelly Rolls"/>
    <property type="match status" value="1"/>
</dbReference>
<dbReference type="InterPro" id="IPR036390">
    <property type="entry name" value="WH_DNA-bd_sf"/>
</dbReference>
<organism evidence="7 8">
    <name type="scientific">Paenibacillus aquistagni</name>
    <dbReference type="NCBI Taxonomy" id="1852522"/>
    <lineage>
        <taxon>Bacteria</taxon>
        <taxon>Bacillati</taxon>
        <taxon>Bacillota</taxon>
        <taxon>Bacilli</taxon>
        <taxon>Bacillales</taxon>
        <taxon>Paenibacillaceae</taxon>
        <taxon>Paenibacillus</taxon>
    </lineage>
</organism>
<evidence type="ECO:0000313" key="7">
    <source>
        <dbReference type="EMBL" id="SMG57547.1"/>
    </source>
</evidence>
<reference evidence="7 8" key="1">
    <citation type="submission" date="2017-04" db="EMBL/GenBank/DDBJ databases">
        <authorList>
            <person name="Afonso C.L."/>
            <person name="Miller P.J."/>
            <person name="Scott M.A."/>
            <person name="Spackman E."/>
            <person name="Goraichik I."/>
            <person name="Dimitrov K.M."/>
            <person name="Suarez D.L."/>
            <person name="Swayne D.E."/>
        </authorList>
    </citation>
    <scope>NUCLEOTIDE SEQUENCE [LARGE SCALE GENOMIC DNA]</scope>
    <source>
        <strain evidence="7 8">11</strain>
    </source>
</reference>
<evidence type="ECO:0000256" key="4">
    <source>
        <dbReference type="ARBA" id="ARBA00023163"/>
    </source>
</evidence>
<keyword evidence="1" id="KW-0805">Transcription regulation</keyword>
<dbReference type="PANTHER" id="PTHR24567:SF26">
    <property type="entry name" value="REGULATORY PROTEIN YEIL"/>
    <property type="match status" value="1"/>
</dbReference>